<accession>A0A1J4V9Z1</accession>
<name>A0A1J4V9Z1_9BACT</name>
<gene>
    <name evidence="1" type="ORF">AUJ44_01450</name>
</gene>
<sequence>MGFYKQRAFHLANEIDEILSLSKSLKQCIKDKKDIGMKIKHITEWLLRDYSGEVSAEQQE</sequence>
<dbReference type="STRING" id="1805282.AUJ44_01450"/>
<reference evidence="1 2" key="1">
    <citation type="journal article" date="2016" name="Environ. Microbiol.">
        <title>Genomic resolution of a cold subsurface aquifer community provides metabolic insights for novel microbes adapted to high CO concentrations.</title>
        <authorList>
            <person name="Probst A.J."/>
            <person name="Castelle C.J."/>
            <person name="Singh A."/>
            <person name="Brown C.T."/>
            <person name="Anantharaman K."/>
            <person name="Sharon I."/>
            <person name="Hug L.A."/>
            <person name="Burstein D."/>
            <person name="Emerson J.B."/>
            <person name="Thomas B.C."/>
            <person name="Banfield J.F."/>
        </authorList>
    </citation>
    <scope>NUCLEOTIDE SEQUENCE [LARGE SCALE GENOMIC DNA]</scope>
    <source>
        <strain evidence="1">CG1_02_47_685</strain>
    </source>
</reference>
<comment type="caution">
    <text evidence="1">The sequence shown here is derived from an EMBL/GenBank/DDBJ whole genome shotgun (WGS) entry which is preliminary data.</text>
</comment>
<proteinExistence type="predicted"/>
<dbReference type="Proteomes" id="UP000183206">
    <property type="component" value="Unassembled WGS sequence"/>
</dbReference>
<evidence type="ECO:0000313" key="2">
    <source>
        <dbReference type="Proteomes" id="UP000183206"/>
    </source>
</evidence>
<evidence type="ECO:0000313" key="1">
    <source>
        <dbReference type="EMBL" id="OIO32859.1"/>
    </source>
</evidence>
<dbReference type="EMBL" id="MNVO01000025">
    <property type="protein sequence ID" value="OIO32859.1"/>
    <property type="molecule type" value="Genomic_DNA"/>
</dbReference>
<organism evidence="1 2">
    <name type="scientific">Candidatus Nomurabacteria bacterium CG1_02_47_685</name>
    <dbReference type="NCBI Taxonomy" id="1805282"/>
    <lineage>
        <taxon>Bacteria</taxon>
        <taxon>Candidatus Nomuraibacteriota</taxon>
    </lineage>
</organism>
<protein>
    <submittedName>
        <fullName evidence="1">Uncharacterized protein</fullName>
    </submittedName>
</protein>
<dbReference type="AlphaFoldDB" id="A0A1J4V9Z1"/>